<name>A0A2K8N7U8_9BACL</name>
<reference evidence="3" key="1">
    <citation type="submission" date="2017-11" db="EMBL/GenBank/DDBJ databases">
        <title>Complete Genome Sequence of Kyrpidia sp. Strain EA-1, a thermophilic, hydrogen-oxidizing Bacterium, isolated from the Azores.</title>
        <authorList>
            <person name="Reiner J.E."/>
            <person name="Lapp C.J."/>
            <person name="Bunk B."/>
            <person name="Gescher J."/>
        </authorList>
    </citation>
    <scope>NUCLEOTIDE SEQUENCE [LARGE SCALE GENOMIC DNA]</scope>
    <source>
        <strain evidence="3">EA-1</strain>
    </source>
</reference>
<evidence type="ECO:0000313" key="2">
    <source>
        <dbReference type="EMBL" id="ATY85419.1"/>
    </source>
</evidence>
<evidence type="ECO:0000256" key="1">
    <source>
        <dbReference type="SAM" id="Phobius"/>
    </source>
</evidence>
<dbReference type="Pfam" id="PF12670">
    <property type="entry name" value="DUF3792"/>
    <property type="match status" value="1"/>
</dbReference>
<dbReference type="Proteomes" id="UP000231932">
    <property type="component" value="Chromosome"/>
</dbReference>
<feature type="transmembrane region" description="Helical" evidence="1">
    <location>
        <begin position="110"/>
        <end position="130"/>
    </location>
</feature>
<keyword evidence="1" id="KW-1133">Transmembrane helix</keyword>
<dbReference type="KEGG" id="kyr:CVV65_11195"/>
<dbReference type="OrthoDB" id="2381657at2"/>
<proteinExistence type="predicted"/>
<keyword evidence="1" id="KW-0472">Membrane</keyword>
<dbReference type="EMBL" id="CP024955">
    <property type="protein sequence ID" value="ATY85419.1"/>
    <property type="molecule type" value="Genomic_DNA"/>
</dbReference>
<gene>
    <name evidence="2" type="ORF">CVV65_11195</name>
</gene>
<feature type="transmembrane region" description="Helical" evidence="1">
    <location>
        <begin position="18"/>
        <end position="41"/>
    </location>
</feature>
<organism evidence="2 3">
    <name type="scientific">Kyrpidia spormannii</name>
    <dbReference type="NCBI Taxonomy" id="2055160"/>
    <lineage>
        <taxon>Bacteria</taxon>
        <taxon>Bacillati</taxon>
        <taxon>Bacillota</taxon>
        <taxon>Bacilli</taxon>
        <taxon>Bacillales</taxon>
        <taxon>Alicyclobacillaceae</taxon>
        <taxon>Kyrpidia</taxon>
    </lineage>
</organism>
<sequence>MADFSGPSPSPSRPSAVAVLYGLIVSLCTALVGILIVASALSWTPLSERSLPYLTFTIHVLAVVVGALWAARMAGERGWYYGTITGLGYALTVTILALTSAEVTWSPAAFIQGVLLVVIGTFGGVIGVNLKRE</sequence>
<dbReference type="AlphaFoldDB" id="A0A2K8N7U8"/>
<keyword evidence="1" id="KW-0812">Transmembrane</keyword>
<dbReference type="RefSeq" id="WP_100668199.1">
    <property type="nucleotide sequence ID" value="NZ_CP024955.1"/>
</dbReference>
<feature type="transmembrane region" description="Helical" evidence="1">
    <location>
        <begin position="53"/>
        <end position="71"/>
    </location>
</feature>
<dbReference type="NCBIfam" id="TIGR04086">
    <property type="entry name" value="TIGR04086_membr"/>
    <property type="match status" value="1"/>
</dbReference>
<evidence type="ECO:0000313" key="3">
    <source>
        <dbReference type="Proteomes" id="UP000231932"/>
    </source>
</evidence>
<dbReference type="InterPro" id="IPR023804">
    <property type="entry name" value="DUF3792_TM"/>
</dbReference>
<protein>
    <submittedName>
        <fullName evidence="2">TIGR04086 family membrane protein</fullName>
    </submittedName>
</protein>
<accession>A0A2K8N7U8</accession>
<keyword evidence="3" id="KW-1185">Reference proteome</keyword>
<feature type="transmembrane region" description="Helical" evidence="1">
    <location>
        <begin position="78"/>
        <end position="98"/>
    </location>
</feature>